<dbReference type="Pfam" id="PF03547">
    <property type="entry name" value="Mem_trans"/>
    <property type="match status" value="1"/>
</dbReference>
<gene>
    <name evidence="9" type="ORF">DES36_1118</name>
</gene>
<feature type="transmembrane region" description="Helical" evidence="8">
    <location>
        <begin position="100"/>
        <end position="122"/>
    </location>
</feature>
<dbReference type="InterPro" id="IPR038770">
    <property type="entry name" value="Na+/solute_symporter_sf"/>
</dbReference>
<accession>A0A366I503</accession>
<comment type="caution">
    <text evidence="9">The sequence shown here is derived from an EMBL/GenBank/DDBJ whole genome shotgun (WGS) entry which is preliminary data.</text>
</comment>
<keyword evidence="7 8" id="KW-0472">Membrane</keyword>
<feature type="transmembrane region" description="Helical" evidence="8">
    <location>
        <begin position="225"/>
        <end position="247"/>
    </location>
</feature>
<evidence type="ECO:0000313" key="9">
    <source>
        <dbReference type="EMBL" id="RBP62578.1"/>
    </source>
</evidence>
<proteinExistence type="inferred from homology"/>
<feature type="transmembrane region" description="Helical" evidence="8">
    <location>
        <begin position="163"/>
        <end position="187"/>
    </location>
</feature>
<feature type="transmembrane region" description="Helical" evidence="8">
    <location>
        <begin position="253"/>
        <end position="272"/>
    </location>
</feature>
<dbReference type="RefSeq" id="WP_113920901.1">
    <property type="nucleotide sequence ID" value="NZ_CALNCS010000061.1"/>
</dbReference>
<comment type="subcellular location">
    <subcellularLocation>
        <location evidence="1">Cell membrane</location>
        <topology evidence="1">Multi-pass membrane protein</topology>
    </subcellularLocation>
</comment>
<comment type="similarity">
    <text evidence="2">Belongs to the auxin efflux carrier (TC 2.A.69) family.</text>
</comment>
<dbReference type="Proteomes" id="UP000253490">
    <property type="component" value="Unassembled WGS sequence"/>
</dbReference>
<reference evidence="9 10" key="1">
    <citation type="submission" date="2018-06" db="EMBL/GenBank/DDBJ databases">
        <title>Genomic Encyclopedia of Type Strains, Phase IV (KMG-IV): sequencing the most valuable type-strain genomes for metagenomic binning, comparative biology and taxonomic classification.</title>
        <authorList>
            <person name="Goeker M."/>
        </authorList>
    </citation>
    <scope>NUCLEOTIDE SEQUENCE [LARGE SCALE GENOMIC DNA]</scope>
    <source>
        <strain evidence="9 10">DSM 22112</strain>
    </source>
</reference>
<protein>
    <recommendedName>
        <fullName evidence="11">AEC family transporter</fullName>
    </recommendedName>
</protein>
<evidence type="ECO:0000256" key="3">
    <source>
        <dbReference type="ARBA" id="ARBA00022448"/>
    </source>
</evidence>
<evidence type="ECO:0000256" key="7">
    <source>
        <dbReference type="ARBA" id="ARBA00023136"/>
    </source>
</evidence>
<feature type="transmembrane region" description="Helical" evidence="8">
    <location>
        <begin position="68"/>
        <end position="88"/>
    </location>
</feature>
<evidence type="ECO:0000313" key="10">
    <source>
        <dbReference type="Proteomes" id="UP000253490"/>
    </source>
</evidence>
<feature type="transmembrane region" description="Helical" evidence="8">
    <location>
        <begin position="6"/>
        <end position="24"/>
    </location>
</feature>
<dbReference type="Gene3D" id="1.20.1530.20">
    <property type="match status" value="1"/>
</dbReference>
<name>A0A366I503_9FIRM</name>
<dbReference type="InterPro" id="IPR004776">
    <property type="entry name" value="Mem_transp_PIN-like"/>
</dbReference>
<feature type="transmembrane region" description="Helical" evidence="8">
    <location>
        <begin position="128"/>
        <end position="151"/>
    </location>
</feature>
<evidence type="ECO:0000256" key="4">
    <source>
        <dbReference type="ARBA" id="ARBA00022475"/>
    </source>
</evidence>
<keyword evidence="3" id="KW-0813">Transport</keyword>
<dbReference type="PANTHER" id="PTHR36838:SF1">
    <property type="entry name" value="SLR1864 PROTEIN"/>
    <property type="match status" value="1"/>
</dbReference>
<dbReference type="PANTHER" id="PTHR36838">
    <property type="entry name" value="AUXIN EFFLUX CARRIER FAMILY PROTEIN"/>
    <property type="match status" value="1"/>
</dbReference>
<evidence type="ECO:0000256" key="8">
    <source>
        <dbReference type="SAM" id="Phobius"/>
    </source>
</evidence>
<keyword evidence="5 8" id="KW-0812">Transmembrane</keyword>
<keyword evidence="10" id="KW-1185">Reference proteome</keyword>
<feature type="transmembrane region" description="Helical" evidence="8">
    <location>
        <begin position="36"/>
        <end position="56"/>
    </location>
</feature>
<evidence type="ECO:0008006" key="11">
    <source>
        <dbReference type="Google" id="ProtNLM"/>
    </source>
</evidence>
<evidence type="ECO:0000256" key="2">
    <source>
        <dbReference type="ARBA" id="ARBA00010145"/>
    </source>
</evidence>
<feature type="transmembrane region" description="Helical" evidence="8">
    <location>
        <begin position="193"/>
        <end position="213"/>
    </location>
</feature>
<feature type="transmembrane region" description="Helical" evidence="8">
    <location>
        <begin position="284"/>
        <end position="304"/>
    </location>
</feature>
<sequence length="307" mass="34053">MNLNRIFVSILTLFIVGIIGYCSRKKNILSEEAVNSLPKFLLNICSPLLIVSSMQIPFTQDKLDDIKTVFLLSIIVYFISIIISLIVPKLLRANGDNERGVYQFMTIFSNVSFIGFPVLLSIYSSEAIFYGSIFIIPFNILLYTVGIYMMASEKKKFNIKILLNPNILAVIIGFLLFAFSIQIPAFLLQPMELVGNMTTPLSMIFIGGSLCGVNMKEMFKEWRLYAISAIRLLILPLIVLLLFQNFISDPLLLGVPVVITGMPIAANCAIVAKEYGGHAELASSGTFMSTLLSMVTIPLLVLIISNI</sequence>
<dbReference type="GO" id="GO:0055085">
    <property type="term" value="P:transmembrane transport"/>
    <property type="evidence" value="ECO:0007669"/>
    <property type="project" value="InterPro"/>
</dbReference>
<keyword evidence="6 8" id="KW-1133">Transmembrane helix</keyword>
<keyword evidence="4" id="KW-1003">Cell membrane</keyword>
<dbReference type="AlphaFoldDB" id="A0A366I503"/>
<evidence type="ECO:0000256" key="6">
    <source>
        <dbReference type="ARBA" id="ARBA00022989"/>
    </source>
</evidence>
<dbReference type="EMBL" id="QNRX01000011">
    <property type="protein sequence ID" value="RBP62578.1"/>
    <property type="molecule type" value="Genomic_DNA"/>
</dbReference>
<evidence type="ECO:0000256" key="5">
    <source>
        <dbReference type="ARBA" id="ARBA00022692"/>
    </source>
</evidence>
<dbReference type="OrthoDB" id="9798064at2"/>
<evidence type="ECO:0000256" key="1">
    <source>
        <dbReference type="ARBA" id="ARBA00004651"/>
    </source>
</evidence>
<organism evidence="9 10">
    <name type="scientific">Alkalibaculum bacchi</name>
    <dbReference type="NCBI Taxonomy" id="645887"/>
    <lineage>
        <taxon>Bacteria</taxon>
        <taxon>Bacillati</taxon>
        <taxon>Bacillota</taxon>
        <taxon>Clostridia</taxon>
        <taxon>Eubacteriales</taxon>
        <taxon>Eubacteriaceae</taxon>
        <taxon>Alkalibaculum</taxon>
    </lineage>
</organism>
<dbReference type="GO" id="GO:0005886">
    <property type="term" value="C:plasma membrane"/>
    <property type="evidence" value="ECO:0007669"/>
    <property type="project" value="UniProtKB-SubCell"/>
</dbReference>